<dbReference type="EMBL" id="HF936378">
    <property type="protein sequence ID" value="CCX16349.1"/>
    <property type="molecule type" value="Genomic_DNA"/>
</dbReference>
<accession>U4LP36</accession>
<dbReference type="PROSITE" id="PS50088">
    <property type="entry name" value="ANK_REPEAT"/>
    <property type="match status" value="1"/>
</dbReference>
<dbReference type="InterPro" id="IPR002110">
    <property type="entry name" value="Ankyrin_rpt"/>
</dbReference>
<dbReference type="PROSITE" id="PS50297">
    <property type="entry name" value="ANK_REP_REGION"/>
    <property type="match status" value="1"/>
</dbReference>
<reference evidence="2 3" key="1">
    <citation type="journal article" date="2013" name="PLoS Genet.">
        <title>The genome and development-dependent transcriptomes of Pyronema confluens: a window into fungal evolution.</title>
        <authorList>
            <person name="Traeger S."/>
            <person name="Altegoer F."/>
            <person name="Freitag M."/>
            <person name="Gabaldon T."/>
            <person name="Kempken F."/>
            <person name="Kumar A."/>
            <person name="Marcet-Houben M."/>
            <person name="Poggeler S."/>
            <person name="Stajich J.E."/>
            <person name="Nowrousian M."/>
        </authorList>
    </citation>
    <scope>NUCLEOTIDE SEQUENCE [LARGE SCALE GENOMIC DNA]</scope>
    <source>
        <strain evidence="3">CBS 100304</strain>
        <tissue evidence="2">Vegetative mycelium</tissue>
    </source>
</reference>
<gene>
    <name evidence="2" type="ORF">PCON_02945</name>
</gene>
<dbReference type="AlphaFoldDB" id="U4LP36"/>
<name>U4LP36_PYROM</name>
<dbReference type="SUPFAM" id="SSF48403">
    <property type="entry name" value="Ankyrin repeat"/>
    <property type="match status" value="1"/>
</dbReference>
<dbReference type="Gene3D" id="1.25.40.20">
    <property type="entry name" value="Ankyrin repeat-containing domain"/>
    <property type="match status" value="1"/>
</dbReference>
<keyword evidence="1" id="KW-0040">ANK repeat</keyword>
<dbReference type="Pfam" id="PF12796">
    <property type="entry name" value="Ank_2"/>
    <property type="match status" value="1"/>
</dbReference>
<dbReference type="SMART" id="SM00248">
    <property type="entry name" value="ANK"/>
    <property type="match status" value="2"/>
</dbReference>
<evidence type="ECO:0000256" key="1">
    <source>
        <dbReference type="PROSITE-ProRule" id="PRU00023"/>
    </source>
</evidence>
<protein>
    <submittedName>
        <fullName evidence="2">Similar to Ankyrin repeat domain-containing protein 17 acc. no. Q99NH0</fullName>
    </submittedName>
</protein>
<dbReference type="InterPro" id="IPR036770">
    <property type="entry name" value="Ankyrin_rpt-contain_sf"/>
</dbReference>
<proteinExistence type="predicted"/>
<dbReference type="Proteomes" id="UP000018144">
    <property type="component" value="Unassembled WGS sequence"/>
</dbReference>
<feature type="repeat" description="ANK" evidence="1">
    <location>
        <begin position="44"/>
        <end position="76"/>
    </location>
</feature>
<sequence>MDWPIWNETPLTVVVERGYEKIVDILIAAHVEKGVDLERRFTDWDRAPLFIAVIQGRRDIVLTLLDNGADVNCVSVIDEDIEGEDTPLSFVDREISILKGRADKYNPGVPLEHLRSIEVLLIEWGGKLRSYY</sequence>
<dbReference type="OrthoDB" id="7729168at2759"/>
<organism evidence="2 3">
    <name type="scientific">Pyronema omphalodes (strain CBS 100304)</name>
    <name type="common">Pyronema confluens</name>
    <dbReference type="NCBI Taxonomy" id="1076935"/>
    <lineage>
        <taxon>Eukaryota</taxon>
        <taxon>Fungi</taxon>
        <taxon>Dikarya</taxon>
        <taxon>Ascomycota</taxon>
        <taxon>Pezizomycotina</taxon>
        <taxon>Pezizomycetes</taxon>
        <taxon>Pezizales</taxon>
        <taxon>Pyronemataceae</taxon>
        <taxon>Pyronema</taxon>
    </lineage>
</organism>
<keyword evidence="3" id="KW-1185">Reference proteome</keyword>
<evidence type="ECO:0000313" key="3">
    <source>
        <dbReference type="Proteomes" id="UP000018144"/>
    </source>
</evidence>
<evidence type="ECO:0000313" key="2">
    <source>
        <dbReference type="EMBL" id="CCX16349.1"/>
    </source>
</evidence>